<dbReference type="CDD" id="cd09113">
    <property type="entry name" value="PLDc_ymdC_like_2"/>
    <property type="match status" value="1"/>
</dbReference>
<proteinExistence type="predicted"/>
<keyword evidence="1" id="KW-0812">Transmembrane</keyword>
<reference evidence="4 5" key="2">
    <citation type="journal article" date="2016" name="Infect. Immun.">
        <title>Helicobacter saguini, a Novel Helicobacter Isolated from Cotton-Top Tamarins with Ulcerative Colitis, Has Proinflammatory Properties and Induces Typhlocolitis and Dysplasia in Gnotobiotic IL-10-/- Mice.</title>
        <authorList>
            <person name="Shen Z."/>
            <person name="Mannion A."/>
            <person name="Whary M.T."/>
            <person name="Muthupalani S."/>
            <person name="Sheh A."/>
            <person name="Feng Y."/>
            <person name="Gong G."/>
            <person name="Vandamme P."/>
            <person name="Holcombe H.R."/>
            <person name="Paster B.J."/>
            <person name="Fox J.G."/>
        </authorList>
    </citation>
    <scope>NUCLEOTIDE SEQUENCE [LARGE SCALE GENOMIC DNA]</scope>
    <source>
        <strain evidence="4 5">MIT 97-6194</strain>
    </source>
</reference>
<dbReference type="InterPro" id="IPR025202">
    <property type="entry name" value="PLD-like_dom"/>
</dbReference>
<dbReference type="Gene3D" id="3.30.870.10">
    <property type="entry name" value="Endonuclease Chain A"/>
    <property type="match status" value="2"/>
</dbReference>
<keyword evidence="1" id="KW-0472">Membrane</keyword>
<dbReference type="InterPro" id="IPR001736">
    <property type="entry name" value="PLipase_D/transphosphatidylase"/>
</dbReference>
<dbReference type="Pfam" id="PF13091">
    <property type="entry name" value="PLDc_2"/>
    <property type="match status" value="2"/>
</dbReference>
<evidence type="ECO:0000313" key="4">
    <source>
        <dbReference type="EMBL" id="TLD93627.1"/>
    </source>
</evidence>
<accession>A0A347VIM9</accession>
<dbReference type="SMART" id="SM00155">
    <property type="entry name" value="PLDc"/>
    <property type="match status" value="2"/>
</dbReference>
<dbReference type="EMBL" id="QBIU01000001">
    <property type="protein sequence ID" value="MWV68916.1"/>
    <property type="molecule type" value="Genomic_DNA"/>
</dbReference>
<dbReference type="Proteomes" id="UP000029714">
    <property type="component" value="Unassembled WGS sequence"/>
</dbReference>
<name>A0A347VIM9_9HELI</name>
<dbReference type="OrthoDB" id="9762009at2"/>
<keyword evidence="5" id="KW-1185">Reference proteome</keyword>
<reference evidence="4 5" key="1">
    <citation type="journal article" date="2014" name="Genome Announc.">
        <title>Draft genome sequences of eight enterohepatic helicobacter species isolated from both laboratory and wild rodents.</title>
        <authorList>
            <person name="Sheh A."/>
            <person name="Shen Z."/>
            <person name="Fox J.G."/>
        </authorList>
    </citation>
    <scope>NUCLEOTIDE SEQUENCE [LARGE SCALE GENOMIC DNA]</scope>
    <source>
        <strain evidence="4 5">MIT 97-6194</strain>
    </source>
</reference>
<dbReference type="SUPFAM" id="SSF56024">
    <property type="entry name" value="Phospholipase D/nuclease"/>
    <property type="match status" value="2"/>
</dbReference>
<evidence type="ECO:0000259" key="2">
    <source>
        <dbReference type="PROSITE" id="PS50035"/>
    </source>
</evidence>
<dbReference type="CDD" id="cd09111">
    <property type="entry name" value="PLDc_ymdC_like_1"/>
    <property type="match status" value="1"/>
</dbReference>
<dbReference type="PROSITE" id="PS50035">
    <property type="entry name" value="PLD"/>
    <property type="match status" value="2"/>
</dbReference>
<dbReference type="PANTHER" id="PTHR21248:SF12">
    <property type="entry name" value="CARDIOLIPIN SYNTHASE C"/>
    <property type="match status" value="1"/>
</dbReference>
<dbReference type="AlphaFoldDB" id="A0A347VIM9"/>
<dbReference type="PANTHER" id="PTHR21248">
    <property type="entry name" value="CARDIOLIPIN SYNTHASE"/>
    <property type="match status" value="1"/>
</dbReference>
<dbReference type="STRING" id="1548018.LS64_09940"/>
<evidence type="ECO:0000313" key="6">
    <source>
        <dbReference type="Proteomes" id="UP000477070"/>
    </source>
</evidence>
<dbReference type="GO" id="GO:0032049">
    <property type="term" value="P:cardiolipin biosynthetic process"/>
    <property type="evidence" value="ECO:0007669"/>
    <property type="project" value="UniProtKB-ARBA"/>
</dbReference>
<dbReference type="EMBL" id="JRMP02000013">
    <property type="protein sequence ID" value="TLD93627.1"/>
    <property type="molecule type" value="Genomic_DNA"/>
</dbReference>
<feature type="domain" description="PLD phosphodiesterase" evidence="2">
    <location>
        <begin position="177"/>
        <end position="204"/>
    </location>
</feature>
<evidence type="ECO:0000313" key="3">
    <source>
        <dbReference type="EMBL" id="MWV68916.1"/>
    </source>
</evidence>
<gene>
    <name evidence="3" type="ORF">DCO61_02460</name>
    <name evidence="4" type="ORF">LS64_008335</name>
</gene>
<dbReference type="Proteomes" id="UP000477070">
    <property type="component" value="Unassembled WGS sequence"/>
</dbReference>
<evidence type="ECO:0000313" key="5">
    <source>
        <dbReference type="Proteomes" id="UP000029714"/>
    </source>
</evidence>
<feature type="domain" description="PLD phosphodiesterase" evidence="2">
    <location>
        <begin position="421"/>
        <end position="448"/>
    </location>
</feature>
<dbReference type="PROSITE" id="PS51257">
    <property type="entry name" value="PROKAR_LIPOPROTEIN"/>
    <property type="match status" value="1"/>
</dbReference>
<keyword evidence="1" id="KW-1133">Transmembrane helix</keyword>
<organism evidence="4 5">
    <name type="scientific">Helicobacter saguini</name>
    <dbReference type="NCBI Taxonomy" id="1548018"/>
    <lineage>
        <taxon>Bacteria</taxon>
        <taxon>Pseudomonadati</taxon>
        <taxon>Campylobacterota</taxon>
        <taxon>Epsilonproteobacteria</taxon>
        <taxon>Campylobacterales</taxon>
        <taxon>Helicobacteraceae</taxon>
        <taxon>Helicobacter</taxon>
    </lineage>
</organism>
<sequence length="529" mass="61207">MTNKMLSLHFILYCIITISVAVLIALIFTACSPLTKIEHDTKTTYTPQYNVFDSPIATPYQNELREGKDGALIIADGTSALLHRLAFIQMAQKSIDIQTYIYKNELTSKLLIHELLEAASRGVKIRILIDDNGITNDLYDLIQLDNHPNVEVRIFNPYFFRFTILRAFEAPFDFARINKRMHNKLFIFDDTALIMGGRNIGDEYFDNASVNFTDTDLLFIGNITKDSRLNFEEFWNYNRSIPLSFFPSKSKLKKYHKRTLKEQAKAYNINEKQWLEYRADIESFKGKYLNKELKMSFGEGIFLADLPQKVDINNADSKTLILDALSYYLNYAKDSIIISSSYLVPGNASMEFWQDFLNRGVKIQILTNSLASIDVVPVYSHWEHYRDKLAKMGIEVYEYTNLDVNKAKLKDKAKFYNTKKARVSLHSKSMIIDDSIIAVGSFNLDYRSAMLNTESIVFFKSSDLASELKKITQHQMAESYRILYDATLKKCVWQLRIDGDEQTFTKPPNTSFWLRLYKNAAKILPEKLF</sequence>
<feature type="transmembrane region" description="Helical" evidence="1">
    <location>
        <begin position="7"/>
        <end position="28"/>
    </location>
</feature>
<dbReference type="GO" id="GO:0030572">
    <property type="term" value="F:phosphatidyltransferase activity"/>
    <property type="evidence" value="ECO:0007669"/>
    <property type="project" value="UniProtKB-ARBA"/>
</dbReference>
<evidence type="ECO:0000256" key="1">
    <source>
        <dbReference type="SAM" id="Phobius"/>
    </source>
</evidence>
<protein>
    <submittedName>
        <fullName evidence="4">Phospholipase D family protein</fullName>
    </submittedName>
</protein>
<reference evidence="4" key="3">
    <citation type="submission" date="2018-04" db="EMBL/GenBank/DDBJ databases">
        <authorList>
            <person name="Sheh A."/>
            <person name="Shen Z."/>
            <person name="Mannion A.J."/>
            <person name="Fox J.G."/>
        </authorList>
    </citation>
    <scope>NUCLEOTIDE SEQUENCE</scope>
    <source>
        <strain evidence="4">MIT 97-6194</strain>
    </source>
</reference>
<reference evidence="3 6" key="4">
    <citation type="submission" date="2019-12" db="EMBL/GenBank/DDBJ databases">
        <title>Multi-Generational Helicobacter saguini Isolates.</title>
        <authorList>
            <person name="Mannion A."/>
            <person name="Shen Z."/>
            <person name="Fox J.G."/>
        </authorList>
    </citation>
    <scope>NUCLEOTIDE SEQUENCE [LARGE SCALE GENOMIC DNA]</scope>
    <source>
        <strain evidence="3">16-048</strain>
        <strain evidence="6">16-048 (F4)</strain>
    </source>
</reference>
<comment type="caution">
    <text evidence="4">The sequence shown here is derived from an EMBL/GenBank/DDBJ whole genome shotgun (WGS) entry which is preliminary data.</text>
</comment>